<keyword evidence="1 3" id="KW-0732">Signal</keyword>
<protein>
    <recommendedName>
        <fullName evidence="4">Fungal lipase-type domain-containing protein</fullName>
    </recommendedName>
</protein>
<dbReference type="InterPro" id="IPR002921">
    <property type="entry name" value="Fungal_lipase-type"/>
</dbReference>
<dbReference type="Proteomes" id="UP000077521">
    <property type="component" value="Unassembled WGS sequence"/>
</dbReference>
<name>A0A8T8SBZ7_9BASI</name>
<keyword evidence="6" id="KW-1185">Reference proteome</keyword>
<dbReference type="AlphaFoldDB" id="A0A8T8SBZ7"/>
<evidence type="ECO:0000256" key="2">
    <source>
        <dbReference type="ARBA" id="ARBA00022801"/>
    </source>
</evidence>
<keyword evidence="2" id="KW-0378">Hydrolase</keyword>
<proteinExistence type="predicted"/>
<evidence type="ECO:0000313" key="6">
    <source>
        <dbReference type="Proteomes" id="UP000077521"/>
    </source>
</evidence>
<evidence type="ECO:0000313" key="5">
    <source>
        <dbReference type="EMBL" id="KAE8236655.1"/>
    </source>
</evidence>
<gene>
    <name evidence="5" type="ORF">A4X13_0g9074</name>
</gene>
<dbReference type="Gene3D" id="3.40.50.1820">
    <property type="entry name" value="alpha/beta hydrolase"/>
    <property type="match status" value="1"/>
</dbReference>
<dbReference type="GO" id="GO:0016787">
    <property type="term" value="F:hydrolase activity"/>
    <property type="evidence" value="ECO:0007669"/>
    <property type="project" value="UniProtKB-KW"/>
</dbReference>
<dbReference type="GO" id="GO:0006629">
    <property type="term" value="P:lipid metabolic process"/>
    <property type="evidence" value="ECO:0007669"/>
    <property type="project" value="InterPro"/>
</dbReference>
<reference evidence="5" key="1">
    <citation type="submission" date="2016-04" db="EMBL/GenBank/DDBJ databases">
        <authorList>
            <person name="Nguyen H.D."/>
            <person name="Samba Siva P."/>
            <person name="Cullis J."/>
            <person name="Levesque C.A."/>
            <person name="Hambleton S."/>
        </authorList>
    </citation>
    <scope>NUCLEOTIDE SEQUENCE</scope>
    <source>
        <strain evidence="5">DAOMC 236416</strain>
    </source>
</reference>
<reference evidence="5" key="2">
    <citation type="journal article" date="2019" name="IMA Fungus">
        <title>Genome sequencing and comparison of five Tilletia species to identify candidate genes for the detection of regulated species infecting wheat.</title>
        <authorList>
            <person name="Nguyen H.D.T."/>
            <person name="Sultana T."/>
            <person name="Kesanakurti P."/>
            <person name="Hambleton S."/>
        </authorList>
    </citation>
    <scope>NUCLEOTIDE SEQUENCE</scope>
    <source>
        <strain evidence="5">DAOMC 236416</strain>
    </source>
</reference>
<dbReference type="PANTHER" id="PTHR46640">
    <property type="entry name" value="TRIACYLGLYCEROL LIPASE, PUTATIVE (AFU_ORTHOLOGUE AFUA_6G06510)-RELATED"/>
    <property type="match status" value="1"/>
</dbReference>
<organism evidence="5 6">
    <name type="scientific">Tilletia indica</name>
    <dbReference type="NCBI Taxonomy" id="43049"/>
    <lineage>
        <taxon>Eukaryota</taxon>
        <taxon>Fungi</taxon>
        <taxon>Dikarya</taxon>
        <taxon>Basidiomycota</taxon>
        <taxon>Ustilaginomycotina</taxon>
        <taxon>Exobasidiomycetes</taxon>
        <taxon>Tilletiales</taxon>
        <taxon>Tilletiaceae</taxon>
        <taxon>Tilletia</taxon>
    </lineage>
</organism>
<evidence type="ECO:0000259" key="4">
    <source>
        <dbReference type="Pfam" id="PF01764"/>
    </source>
</evidence>
<accession>A0A8T8SBZ7</accession>
<dbReference type="CDD" id="cd00519">
    <property type="entry name" value="Lipase_3"/>
    <property type="match status" value="1"/>
</dbReference>
<dbReference type="SUPFAM" id="SSF53474">
    <property type="entry name" value="alpha/beta-Hydrolases"/>
    <property type="match status" value="1"/>
</dbReference>
<feature type="domain" description="Fungal lipase-type" evidence="4">
    <location>
        <begin position="184"/>
        <end position="332"/>
    </location>
</feature>
<dbReference type="PANTHER" id="PTHR46640:SF1">
    <property type="entry name" value="FUNGAL LIPASE-LIKE DOMAIN-CONTAINING PROTEIN-RELATED"/>
    <property type="match status" value="1"/>
</dbReference>
<dbReference type="InterPro" id="IPR051299">
    <property type="entry name" value="AB_hydrolase_lip/est"/>
</dbReference>
<comment type="caution">
    <text evidence="5">The sequence shown here is derived from an EMBL/GenBank/DDBJ whole genome shotgun (WGS) entry which is preliminary data.</text>
</comment>
<evidence type="ECO:0000256" key="1">
    <source>
        <dbReference type="ARBA" id="ARBA00022729"/>
    </source>
</evidence>
<dbReference type="Pfam" id="PF01764">
    <property type="entry name" value="Lipase_3"/>
    <property type="match status" value="1"/>
</dbReference>
<feature type="signal peptide" evidence="3">
    <location>
        <begin position="1"/>
        <end position="27"/>
    </location>
</feature>
<sequence length="359" mass="39017">MDTRLRCSIAMCSLLLLLAVVFTSAYATPINIRADWNVSDILSSPTPAVALGQWLSGSSNPDPFPSPATTTSTYPLTSKAQPVPLAADIKQTIMNKTIMYSGAAYCPSVEAGKWTCGLYCEANPDFVLSYSGGDGNFQQRFFVGWNPTSKEIVVARQGSNFSNFFTLLYDFDFRPTKLNAEATKVFSRLPNSTRADLPQIPIGPLGKPRLAPTGTSLADDAIVNMGFQTAWSRTYADIKKQVKAQLKAHPDAVRIFVTGHSLGAAIGTLDGIALRSVVPTSIQIEVSGLGQPRLGNPVFAALLDRLAQTPSENFVYHRVTHYADIVPHLFPQIMGYQHAYVDMAVSARIILAVMRNLPK</sequence>
<evidence type="ECO:0000256" key="3">
    <source>
        <dbReference type="SAM" id="SignalP"/>
    </source>
</evidence>
<feature type="chain" id="PRO_5035901454" description="Fungal lipase-type domain-containing protein" evidence="3">
    <location>
        <begin position="28"/>
        <end position="359"/>
    </location>
</feature>
<dbReference type="EMBL" id="LWDF02002116">
    <property type="protein sequence ID" value="KAE8236655.1"/>
    <property type="molecule type" value="Genomic_DNA"/>
</dbReference>
<dbReference type="InterPro" id="IPR029058">
    <property type="entry name" value="AB_hydrolase_fold"/>
</dbReference>